<proteinExistence type="predicted"/>
<dbReference type="EMBL" id="AP017312">
    <property type="protein sequence ID" value="BAU28648.1"/>
    <property type="molecule type" value="Genomic_DNA"/>
</dbReference>
<dbReference type="Proteomes" id="UP000217696">
    <property type="component" value="Chromosome"/>
</dbReference>
<evidence type="ECO:0000313" key="2">
    <source>
        <dbReference type="EMBL" id="BAU28648.1"/>
    </source>
</evidence>
<organism evidence="2 3">
    <name type="scientific">Aneurinibacillus soli</name>
    <dbReference type="NCBI Taxonomy" id="1500254"/>
    <lineage>
        <taxon>Bacteria</taxon>
        <taxon>Bacillati</taxon>
        <taxon>Bacillota</taxon>
        <taxon>Bacilli</taxon>
        <taxon>Bacillales</taxon>
        <taxon>Paenibacillaceae</taxon>
        <taxon>Aneurinibacillus group</taxon>
        <taxon>Aneurinibacillus</taxon>
    </lineage>
</organism>
<keyword evidence="3" id="KW-1185">Reference proteome</keyword>
<dbReference type="SUPFAM" id="SSF53474">
    <property type="entry name" value="alpha/beta-Hydrolases"/>
    <property type="match status" value="1"/>
</dbReference>
<dbReference type="EC" id="3.-.-.-" evidence="2"/>
<keyword evidence="1 2" id="KW-0378">Hydrolase</keyword>
<dbReference type="InterPro" id="IPR029058">
    <property type="entry name" value="AB_hydrolase_fold"/>
</dbReference>
<dbReference type="PRINTS" id="PR00111">
    <property type="entry name" value="ABHYDROLASE"/>
</dbReference>
<dbReference type="KEGG" id="asoc:CB4_02823"/>
<protein>
    <submittedName>
        <fullName evidence="2">AB hydrolase superfamily protein YvaM</fullName>
        <ecNumber evidence="2">3.-.-.-</ecNumber>
    </submittedName>
</protein>
<evidence type="ECO:0000313" key="3">
    <source>
        <dbReference type="Proteomes" id="UP000217696"/>
    </source>
</evidence>
<dbReference type="Gene3D" id="3.40.50.1820">
    <property type="entry name" value="alpha/beta hydrolase"/>
    <property type="match status" value="1"/>
</dbReference>
<evidence type="ECO:0000256" key="1">
    <source>
        <dbReference type="ARBA" id="ARBA00022801"/>
    </source>
</evidence>
<dbReference type="AlphaFoldDB" id="A0A0U4WJE5"/>
<name>A0A0U4WJE5_9BACL</name>
<sequence length="280" mass="31480">MNKILLSPPNYEHVFYWEDLFMAHVEVNGVSLHYEIRGNGTPLILIHPPVLSSANFHYQLDELAKYFTVIVFDIRGHGKSQPSVQAVTYPLIVEDIKGLLNHLHIEKAFVCGYSVGGSIALEFLLTAPERSLGAILVGGISEVNSRRLRNLISLAVALAGAGAIPALACSISWSNSDTMETFWELLKDAKKADKRNAEQYYRYSLTYNCTDQLRTIPFPVLLVYGGDDTQFQSYGRLIRDNVAHSEFVLIPNVKHQIPTKKHAELNRLIKQFILKQKGQN</sequence>
<dbReference type="PANTHER" id="PTHR43798:SF31">
    <property type="entry name" value="AB HYDROLASE SUPERFAMILY PROTEIN YCLE"/>
    <property type="match status" value="1"/>
</dbReference>
<dbReference type="PANTHER" id="PTHR43798">
    <property type="entry name" value="MONOACYLGLYCEROL LIPASE"/>
    <property type="match status" value="1"/>
</dbReference>
<gene>
    <name evidence="2" type="primary">yvaM_2</name>
    <name evidence="2" type="ORF">CB4_02823</name>
</gene>
<dbReference type="GO" id="GO:0016787">
    <property type="term" value="F:hydrolase activity"/>
    <property type="evidence" value="ECO:0007669"/>
    <property type="project" value="UniProtKB-KW"/>
</dbReference>
<accession>A0A0U4WJE5</accession>
<dbReference type="InterPro" id="IPR000073">
    <property type="entry name" value="AB_hydrolase_1"/>
</dbReference>
<dbReference type="Pfam" id="PF00561">
    <property type="entry name" value="Abhydrolase_1"/>
    <property type="match status" value="1"/>
</dbReference>
<reference evidence="2 3" key="1">
    <citation type="submission" date="2015-12" db="EMBL/GenBank/DDBJ databases">
        <title>Genome sequence of Aneurinibacillus soli.</title>
        <authorList>
            <person name="Lee J.S."/>
            <person name="Lee K.C."/>
            <person name="Kim K.K."/>
            <person name="Lee B.W."/>
        </authorList>
    </citation>
    <scope>NUCLEOTIDE SEQUENCE [LARGE SCALE GENOMIC DNA]</scope>
    <source>
        <strain evidence="2 3">CB4</strain>
    </source>
</reference>
<dbReference type="InterPro" id="IPR050266">
    <property type="entry name" value="AB_hydrolase_sf"/>
</dbReference>
<dbReference type="GO" id="GO:0016020">
    <property type="term" value="C:membrane"/>
    <property type="evidence" value="ECO:0007669"/>
    <property type="project" value="TreeGrafter"/>
</dbReference>